<accession>A0A977PLA2</accession>
<keyword evidence="1" id="KW-0472">Membrane</keyword>
<dbReference type="KEGG" id="ipc:IPA_03240"/>
<sequence length="233" mass="26748">MRILPQEPSAAGFMIVSFLYMLILTPLPLYLIPVAMTLLLIHLSTFDETFRRLKISPKEAAPYLALNIIPYLVLPLFVKVNLVVLVIPAIIIFLYLYLFKSRDNPHAYILGSSIPTLTSFIIIYLSPKVTLTQLVFWYALAIYVSATAAYIESKLPWRKVDPRTALAVWGLSLPVFIFKPCSLIAFIEPTIKFVRNVLNNVKVNPKELKRFGWKEMSRFMLYSTLLLILFKVF</sequence>
<dbReference type="Proteomes" id="UP001063698">
    <property type="component" value="Chromosome"/>
</dbReference>
<proteinExistence type="predicted"/>
<dbReference type="AlphaFoldDB" id="A0A977PLA2"/>
<protein>
    <submittedName>
        <fullName evidence="2">Uncharacterized protein</fullName>
    </submittedName>
</protein>
<feature type="transmembrane region" description="Helical" evidence="1">
    <location>
        <begin position="12"/>
        <end position="40"/>
    </location>
</feature>
<keyword evidence="1" id="KW-0812">Transmembrane</keyword>
<dbReference type="EMBL" id="CP006868">
    <property type="protein sequence ID" value="UXD22289.1"/>
    <property type="molecule type" value="Genomic_DNA"/>
</dbReference>
<feature type="transmembrane region" description="Helical" evidence="1">
    <location>
        <begin position="164"/>
        <end position="187"/>
    </location>
</feature>
<keyword evidence="1" id="KW-1133">Transmembrane helix</keyword>
<keyword evidence="3" id="KW-1185">Reference proteome</keyword>
<feature type="transmembrane region" description="Helical" evidence="1">
    <location>
        <begin position="131"/>
        <end position="152"/>
    </location>
</feature>
<name>A0A977PLA2_9CREN</name>
<feature type="transmembrane region" description="Helical" evidence="1">
    <location>
        <begin position="83"/>
        <end position="99"/>
    </location>
</feature>
<organism evidence="2 3">
    <name type="scientific">Ignicoccus pacificus DSM 13166</name>
    <dbReference type="NCBI Taxonomy" id="940294"/>
    <lineage>
        <taxon>Archaea</taxon>
        <taxon>Thermoproteota</taxon>
        <taxon>Thermoprotei</taxon>
        <taxon>Desulfurococcales</taxon>
        <taxon>Desulfurococcaceae</taxon>
        <taxon>Ignicoccus</taxon>
    </lineage>
</organism>
<reference evidence="2" key="1">
    <citation type="submission" date="2013-11" db="EMBL/GenBank/DDBJ databases">
        <title>Comparative genomics of Ignicoccus.</title>
        <authorList>
            <person name="Podar M."/>
        </authorList>
    </citation>
    <scope>NUCLEOTIDE SEQUENCE</scope>
    <source>
        <strain evidence="2">DSM 13166</strain>
    </source>
</reference>
<evidence type="ECO:0000256" key="1">
    <source>
        <dbReference type="SAM" id="Phobius"/>
    </source>
</evidence>
<gene>
    <name evidence="2" type="ORF">IPA_03240</name>
</gene>
<evidence type="ECO:0000313" key="2">
    <source>
        <dbReference type="EMBL" id="UXD22289.1"/>
    </source>
</evidence>
<feature type="transmembrane region" description="Helical" evidence="1">
    <location>
        <begin position="106"/>
        <end position="125"/>
    </location>
</feature>
<evidence type="ECO:0000313" key="3">
    <source>
        <dbReference type="Proteomes" id="UP001063698"/>
    </source>
</evidence>